<protein>
    <recommendedName>
        <fullName evidence="4">CopG family transcriptional regulator</fullName>
    </recommendedName>
</protein>
<dbReference type="EMBL" id="LAJF01000068">
    <property type="protein sequence ID" value="KKB84672.1"/>
    <property type="molecule type" value="Genomic_DNA"/>
</dbReference>
<reference evidence="2 3" key="1">
    <citation type="submission" date="2015-03" db="EMBL/GenBank/DDBJ databases">
        <authorList>
            <person name="Hassan Y.I."/>
            <person name="Lepp D."/>
            <person name="Zhou T."/>
        </authorList>
    </citation>
    <scope>NUCLEOTIDE SEQUENCE [LARGE SCALE GENOMIC DNA]</scope>
    <source>
        <strain evidence="2 3">DSM 17137</strain>
    </source>
</reference>
<keyword evidence="3" id="KW-1185">Reference proteome</keyword>
<dbReference type="PATRIC" id="fig|1121477.3.peg.3062"/>
<dbReference type="AlphaFoldDB" id="A0A0F5LSP2"/>
<sequence length="64" mass="6833">MTPEMIASIDAWIATQSGYVSRQDAIRRCVDLALGAEEQQSQQHPGRAESDGAPLVGKRAPPGL</sequence>
<comment type="caution">
    <text evidence="2">The sequence shown here is derived from an EMBL/GenBank/DDBJ whole genome shotgun (WGS) entry which is preliminary data.</text>
</comment>
<name>A0A0F5LSP2_9HYPH</name>
<proteinExistence type="predicted"/>
<accession>A0A0F5LSP2</accession>
<feature type="region of interest" description="Disordered" evidence="1">
    <location>
        <begin position="37"/>
        <end position="64"/>
    </location>
</feature>
<evidence type="ECO:0000256" key="1">
    <source>
        <dbReference type="SAM" id="MobiDB-lite"/>
    </source>
</evidence>
<evidence type="ECO:0000313" key="2">
    <source>
        <dbReference type="EMBL" id="KKB84672.1"/>
    </source>
</evidence>
<gene>
    <name evidence="2" type="ORF">VW29_09765</name>
</gene>
<organism evidence="2 3">
    <name type="scientific">Devosia limi DSM 17137</name>
    <dbReference type="NCBI Taxonomy" id="1121477"/>
    <lineage>
        <taxon>Bacteria</taxon>
        <taxon>Pseudomonadati</taxon>
        <taxon>Pseudomonadota</taxon>
        <taxon>Alphaproteobacteria</taxon>
        <taxon>Hyphomicrobiales</taxon>
        <taxon>Devosiaceae</taxon>
        <taxon>Devosia</taxon>
    </lineage>
</organism>
<dbReference type="Proteomes" id="UP000033608">
    <property type="component" value="Unassembled WGS sequence"/>
</dbReference>
<evidence type="ECO:0008006" key="4">
    <source>
        <dbReference type="Google" id="ProtNLM"/>
    </source>
</evidence>
<evidence type="ECO:0000313" key="3">
    <source>
        <dbReference type="Proteomes" id="UP000033608"/>
    </source>
</evidence>